<gene>
    <name evidence="10" type="ORF">NE619_05195</name>
</gene>
<accession>A0ABT1RLQ5</accession>
<evidence type="ECO:0000256" key="3">
    <source>
        <dbReference type="ARBA" id="ARBA00022840"/>
    </source>
</evidence>
<dbReference type="Pfam" id="PF00158">
    <property type="entry name" value="Sigma54_activat"/>
    <property type="match status" value="1"/>
</dbReference>
<evidence type="ECO:0000313" key="10">
    <source>
        <dbReference type="EMBL" id="MCQ4636115.1"/>
    </source>
</evidence>
<dbReference type="Gene3D" id="1.10.10.60">
    <property type="entry name" value="Homeodomain-like"/>
    <property type="match status" value="1"/>
</dbReference>
<dbReference type="SUPFAM" id="SSF46689">
    <property type="entry name" value="Homeodomain-like"/>
    <property type="match status" value="1"/>
</dbReference>
<feature type="domain" description="PAS" evidence="9">
    <location>
        <begin position="5"/>
        <end position="58"/>
    </location>
</feature>
<evidence type="ECO:0000256" key="1">
    <source>
        <dbReference type="ARBA" id="ARBA00022741"/>
    </source>
</evidence>
<dbReference type="InterPro" id="IPR058031">
    <property type="entry name" value="AAA_lid_NorR"/>
</dbReference>
<dbReference type="PROSITE" id="PS00688">
    <property type="entry name" value="SIGMA54_INTERACT_3"/>
    <property type="match status" value="1"/>
</dbReference>
<proteinExistence type="predicted"/>
<keyword evidence="4" id="KW-0805">Transcription regulation</keyword>
<reference evidence="10 11" key="1">
    <citation type="submission" date="2022-06" db="EMBL/GenBank/DDBJ databases">
        <title>Isolation of gut microbiota from human fecal samples.</title>
        <authorList>
            <person name="Pamer E.G."/>
            <person name="Barat B."/>
            <person name="Waligurski E."/>
            <person name="Medina S."/>
            <person name="Paddock L."/>
            <person name="Mostad J."/>
        </authorList>
    </citation>
    <scope>NUCLEOTIDE SEQUENCE [LARGE SCALE GENOMIC DNA]</scope>
    <source>
        <strain evidence="10 11">SL.3.17</strain>
    </source>
</reference>
<evidence type="ECO:0000256" key="2">
    <source>
        <dbReference type="ARBA" id="ARBA00022797"/>
    </source>
</evidence>
<evidence type="ECO:0000259" key="8">
    <source>
        <dbReference type="PROSITE" id="PS50045"/>
    </source>
</evidence>
<dbReference type="PROSITE" id="PS00676">
    <property type="entry name" value="SIGMA54_INTERACT_2"/>
    <property type="match status" value="1"/>
</dbReference>
<dbReference type="SUPFAM" id="SSF55785">
    <property type="entry name" value="PYP-like sensor domain (PAS domain)"/>
    <property type="match status" value="1"/>
</dbReference>
<dbReference type="Gene3D" id="1.10.8.60">
    <property type="match status" value="1"/>
</dbReference>
<dbReference type="CDD" id="cd00009">
    <property type="entry name" value="AAA"/>
    <property type="match status" value="1"/>
</dbReference>
<dbReference type="Pfam" id="PF25601">
    <property type="entry name" value="AAA_lid_14"/>
    <property type="match status" value="1"/>
</dbReference>
<dbReference type="InterPro" id="IPR000014">
    <property type="entry name" value="PAS"/>
</dbReference>
<keyword evidence="6" id="KW-0804">Transcription</keyword>
<evidence type="ECO:0000313" key="11">
    <source>
        <dbReference type="Proteomes" id="UP001524502"/>
    </source>
</evidence>
<keyword evidence="3" id="KW-0067">ATP-binding</keyword>
<comment type="caution">
    <text evidence="10">The sequence shown here is derived from an EMBL/GenBank/DDBJ whole genome shotgun (WGS) entry which is preliminary data.</text>
</comment>
<organism evidence="10 11">
    <name type="scientific">Anaerovorax odorimutans</name>
    <dbReference type="NCBI Taxonomy" id="109327"/>
    <lineage>
        <taxon>Bacteria</taxon>
        <taxon>Bacillati</taxon>
        <taxon>Bacillota</taxon>
        <taxon>Clostridia</taxon>
        <taxon>Peptostreptococcales</taxon>
        <taxon>Anaerovoracaceae</taxon>
        <taxon>Anaerovorax</taxon>
    </lineage>
</organism>
<evidence type="ECO:0000256" key="6">
    <source>
        <dbReference type="ARBA" id="ARBA00023163"/>
    </source>
</evidence>
<keyword evidence="1" id="KW-0547">Nucleotide-binding</keyword>
<dbReference type="InterPro" id="IPR013767">
    <property type="entry name" value="PAS_fold"/>
</dbReference>
<dbReference type="SMART" id="SM00382">
    <property type="entry name" value="AAA"/>
    <property type="match status" value="1"/>
</dbReference>
<dbReference type="CDD" id="cd00130">
    <property type="entry name" value="PAS"/>
    <property type="match status" value="1"/>
</dbReference>
<evidence type="ECO:0000256" key="4">
    <source>
        <dbReference type="ARBA" id="ARBA00023015"/>
    </source>
</evidence>
<dbReference type="Proteomes" id="UP001524502">
    <property type="component" value="Unassembled WGS sequence"/>
</dbReference>
<dbReference type="Pfam" id="PF00989">
    <property type="entry name" value="PAS"/>
    <property type="match status" value="1"/>
</dbReference>
<dbReference type="InterPro" id="IPR025944">
    <property type="entry name" value="Sigma_54_int_dom_CS"/>
</dbReference>
<dbReference type="EMBL" id="JANFXK010000004">
    <property type="protein sequence ID" value="MCQ4636115.1"/>
    <property type="molecule type" value="Genomic_DNA"/>
</dbReference>
<name>A0ABT1RLQ5_9FIRM</name>
<dbReference type="InterPro" id="IPR035965">
    <property type="entry name" value="PAS-like_dom_sf"/>
</dbReference>
<dbReference type="SMART" id="SM00091">
    <property type="entry name" value="PAS"/>
    <property type="match status" value="1"/>
</dbReference>
<keyword evidence="11" id="KW-1185">Reference proteome</keyword>
<feature type="domain" description="Sigma-54 factor interaction" evidence="8">
    <location>
        <begin position="151"/>
        <end position="380"/>
    </location>
</feature>
<dbReference type="PROSITE" id="PS50045">
    <property type="entry name" value="SIGMA54_INTERACT_4"/>
    <property type="match status" value="1"/>
</dbReference>
<evidence type="ECO:0000259" key="9">
    <source>
        <dbReference type="PROSITE" id="PS50112"/>
    </source>
</evidence>
<dbReference type="InterPro" id="IPR002078">
    <property type="entry name" value="Sigma_54_int"/>
</dbReference>
<dbReference type="InterPro" id="IPR009057">
    <property type="entry name" value="Homeodomain-like_sf"/>
</dbReference>
<dbReference type="InterPro" id="IPR025662">
    <property type="entry name" value="Sigma_54_int_dom_ATP-bd_1"/>
</dbReference>
<sequence>MRGFDYKEVSKLLNCVRDGIFITDGEGNIVLVNKASAELSEYSEEQLIGRNVRDLINEGYFDENEVVSLKCIKSGKKESLIQKGKNNEHEITVTGVPFLENGKVELVVVTERDVADINQLEKELRENRKLLETYRTQLGQYKKQDRKLKNIIYDSKAMEETIAMCDKVASKDITVLIQGESGTGKEVIANYICDSSKRRDKPFIKVNCDAIPENLFESELFGYEKGAFTGASEKGKAGLFELADGGTLFLDEIGIMPLSLQGKILRVLQNKEIIRVGGNEYIPIDVRIIAATNTELRNAVKAGEFRLDLYYRLNVVPIVIPPLRERKEDIIPLAKHFLEIYNKEFDADLKIDKSGWASLHKYPWPGNVRELQNIIKRLVIISDDSEVTGAQIIEQLDNFDLNVADSMPLYNDLRTCVEEYEKNMIMSQMKIYKGSRELAEALGIDKSTLNRKIKKYGIKSVFLD</sequence>
<dbReference type="NCBIfam" id="TIGR00229">
    <property type="entry name" value="sensory_box"/>
    <property type="match status" value="1"/>
</dbReference>
<evidence type="ECO:0000256" key="7">
    <source>
        <dbReference type="ARBA" id="ARBA00029500"/>
    </source>
</evidence>
<keyword evidence="5" id="KW-0238">DNA-binding</keyword>
<protein>
    <recommendedName>
        <fullName evidence="7">HTH-type transcriptional regulatory protein TyrR</fullName>
    </recommendedName>
</protein>
<dbReference type="Gene3D" id="3.40.50.300">
    <property type="entry name" value="P-loop containing nucleotide triphosphate hydrolases"/>
    <property type="match status" value="1"/>
</dbReference>
<dbReference type="Pfam" id="PF18024">
    <property type="entry name" value="HTH_50"/>
    <property type="match status" value="1"/>
</dbReference>
<dbReference type="PROSITE" id="PS00675">
    <property type="entry name" value="SIGMA54_INTERACT_1"/>
    <property type="match status" value="1"/>
</dbReference>
<dbReference type="InterPro" id="IPR030828">
    <property type="entry name" value="HTH_TyrR"/>
</dbReference>
<dbReference type="InterPro" id="IPR003593">
    <property type="entry name" value="AAA+_ATPase"/>
</dbReference>
<dbReference type="PROSITE" id="PS50112">
    <property type="entry name" value="PAS"/>
    <property type="match status" value="1"/>
</dbReference>
<dbReference type="SUPFAM" id="SSF52540">
    <property type="entry name" value="P-loop containing nucleoside triphosphate hydrolases"/>
    <property type="match status" value="1"/>
</dbReference>
<dbReference type="Gene3D" id="3.30.450.20">
    <property type="entry name" value="PAS domain"/>
    <property type="match status" value="1"/>
</dbReference>
<dbReference type="InterPro" id="IPR025943">
    <property type="entry name" value="Sigma_54_int_dom_ATP-bd_2"/>
</dbReference>
<dbReference type="RefSeq" id="WP_256131302.1">
    <property type="nucleotide sequence ID" value="NZ_JANFXK010000004.1"/>
</dbReference>
<evidence type="ECO:0000256" key="5">
    <source>
        <dbReference type="ARBA" id="ARBA00023125"/>
    </source>
</evidence>
<dbReference type="PANTHER" id="PTHR32071">
    <property type="entry name" value="TRANSCRIPTIONAL REGULATORY PROTEIN"/>
    <property type="match status" value="1"/>
</dbReference>
<dbReference type="InterPro" id="IPR027417">
    <property type="entry name" value="P-loop_NTPase"/>
</dbReference>
<keyword evidence="2" id="KW-0058">Aromatic hydrocarbons catabolism</keyword>